<gene>
    <name evidence="2" type="ORF">TSUD_244360</name>
</gene>
<protein>
    <submittedName>
        <fullName evidence="2">Uncharacterized protein</fullName>
    </submittedName>
</protein>
<keyword evidence="1" id="KW-0812">Transmembrane</keyword>
<reference evidence="3" key="1">
    <citation type="journal article" date="2017" name="Front. Plant Sci.">
        <title>Climate Clever Clovers: New Paradigm to Reduce the Environmental Footprint of Ruminants by Breeding Low Methanogenic Forages Utilizing Haplotype Variation.</title>
        <authorList>
            <person name="Kaur P."/>
            <person name="Appels R."/>
            <person name="Bayer P.E."/>
            <person name="Keeble-Gagnere G."/>
            <person name="Wang J."/>
            <person name="Hirakawa H."/>
            <person name="Shirasawa K."/>
            <person name="Vercoe P."/>
            <person name="Stefanova K."/>
            <person name="Durmic Z."/>
            <person name="Nichols P."/>
            <person name="Revell C."/>
            <person name="Isobe S.N."/>
            <person name="Edwards D."/>
            <person name="Erskine W."/>
        </authorList>
    </citation>
    <scope>NUCLEOTIDE SEQUENCE [LARGE SCALE GENOMIC DNA]</scope>
    <source>
        <strain evidence="3">cv. Daliak</strain>
    </source>
</reference>
<dbReference type="Proteomes" id="UP000242715">
    <property type="component" value="Unassembled WGS sequence"/>
</dbReference>
<feature type="transmembrane region" description="Helical" evidence="1">
    <location>
        <begin position="12"/>
        <end position="37"/>
    </location>
</feature>
<name>A0A2Z6NYJ2_TRISU</name>
<feature type="transmembrane region" description="Helical" evidence="1">
    <location>
        <begin position="88"/>
        <end position="109"/>
    </location>
</feature>
<feature type="transmembrane region" description="Helical" evidence="1">
    <location>
        <begin position="121"/>
        <end position="142"/>
    </location>
</feature>
<evidence type="ECO:0000313" key="3">
    <source>
        <dbReference type="Proteomes" id="UP000242715"/>
    </source>
</evidence>
<evidence type="ECO:0000313" key="2">
    <source>
        <dbReference type="EMBL" id="GAU48516.1"/>
    </source>
</evidence>
<feature type="transmembrane region" description="Helical" evidence="1">
    <location>
        <begin position="43"/>
        <end position="67"/>
    </location>
</feature>
<organism evidence="2 3">
    <name type="scientific">Trifolium subterraneum</name>
    <name type="common">Subterranean clover</name>
    <dbReference type="NCBI Taxonomy" id="3900"/>
    <lineage>
        <taxon>Eukaryota</taxon>
        <taxon>Viridiplantae</taxon>
        <taxon>Streptophyta</taxon>
        <taxon>Embryophyta</taxon>
        <taxon>Tracheophyta</taxon>
        <taxon>Spermatophyta</taxon>
        <taxon>Magnoliopsida</taxon>
        <taxon>eudicotyledons</taxon>
        <taxon>Gunneridae</taxon>
        <taxon>Pentapetalae</taxon>
        <taxon>rosids</taxon>
        <taxon>fabids</taxon>
        <taxon>Fabales</taxon>
        <taxon>Fabaceae</taxon>
        <taxon>Papilionoideae</taxon>
        <taxon>50 kb inversion clade</taxon>
        <taxon>NPAAA clade</taxon>
        <taxon>Hologalegina</taxon>
        <taxon>IRL clade</taxon>
        <taxon>Trifolieae</taxon>
        <taxon>Trifolium</taxon>
    </lineage>
</organism>
<dbReference type="AlphaFoldDB" id="A0A2Z6NYJ2"/>
<sequence>MAINFPEDHIRVLGMMFRLSLIMNVLSVIATSILVHFSDISSYTIPAIFSPLCTISYFFTIILSCILEKRAKNQIITNPTGYFRFGMLVCALAHVSGTIFFAIASYYLISNTLLHCILFDIAVVLVILLNAIVTSLFLCVYFRVVRAP</sequence>
<keyword evidence="3" id="KW-1185">Reference proteome</keyword>
<keyword evidence="1" id="KW-1133">Transmembrane helix</keyword>
<accession>A0A2Z6NYJ2</accession>
<dbReference type="EMBL" id="DF974430">
    <property type="protein sequence ID" value="GAU48516.1"/>
    <property type="molecule type" value="Genomic_DNA"/>
</dbReference>
<keyword evidence="1" id="KW-0472">Membrane</keyword>
<evidence type="ECO:0000256" key="1">
    <source>
        <dbReference type="SAM" id="Phobius"/>
    </source>
</evidence>
<proteinExistence type="predicted"/>